<proteinExistence type="predicted"/>
<evidence type="ECO:0000259" key="3">
    <source>
        <dbReference type="Pfam" id="PF00534"/>
    </source>
</evidence>
<dbReference type="Pfam" id="PF00534">
    <property type="entry name" value="Glycos_transf_1"/>
    <property type="match status" value="1"/>
</dbReference>
<keyword evidence="1" id="KW-0328">Glycosyltransferase</keyword>
<dbReference type="SUPFAM" id="SSF53756">
    <property type="entry name" value="UDP-Glycosyltransferase/glycogen phosphorylase"/>
    <property type="match status" value="1"/>
</dbReference>
<dbReference type="Proteomes" id="UP000214596">
    <property type="component" value="Unassembled WGS sequence"/>
</dbReference>
<dbReference type="GO" id="GO:1901135">
    <property type="term" value="P:carbohydrate derivative metabolic process"/>
    <property type="evidence" value="ECO:0007669"/>
    <property type="project" value="UniProtKB-ARBA"/>
</dbReference>
<reference evidence="5 6" key="1">
    <citation type="journal article" date="2017" name="Appl. Environ. Microbiol.">
        <title>Parallel evolution of two clades of a major Atlantic endemic Vibrio parahaemolyticus pathogen lineage by independent acquisition of related pathogenicity islands.</title>
        <authorList>
            <person name="Xu F."/>
            <person name="Gonzalez-Escalona N."/>
            <person name="Drees K.P."/>
            <person name="Sebra R.P."/>
            <person name="Cooper V.S."/>
            <person name="Jones S.H."/>
            <person name="Whistler C.A."/>
        </authorList>
    </citation>
    <scope>NUCLEOTIDE SEQUENCE [LARGE SCALE GENOMIC DNA]</scope>
    <source>
        <strain evidence="5 6">MAVP-3</strain>
    </source>
</reference>
<dbReference type="Gene3D" id="3.40.50.2000">
    <property type="entry name" value="Glycogen Phosphorylase B"/>
    <property type="match status" value="2"/>
</dbReference>
<dbReference type="RefSeq" id="WP_025792534.1">
    <property type="nucleotide sequence ID" value="NZ_CANUIC010000002.1"/>
</dbReference>
<evidence type="ECO:0000259" key="4">
    <source>
        <dbReference type="Pfam" id="PF13439"/>
    </source>
</evidence>
<dbReference type="CDD" id="cd03801">
    <property type="entry name" value="GT4_PimA-like"/>
    <property type="match status" value="1"/>
</dbReference>
<comment type="caution">
    <text evidence="5">The sequence shown here is derived from an EMBL/GenBank/DDBJ whole genome shotgun (WGS) entry which is preliminary data.</text>
</comment>
<name>A0A227JID5_VIBPH</name>
<evidence type="ECO:0000313" key="6">
    <source>
        <dbReference type="Proteomes" id="UP000214596"/>
    </source>
</evidence>
<gene>
    <name evidence="5" type="ORF">CA163_00360</name>
</gene>
<dbReference type="GO" id="GO:0016757">
    <property type="term" value="F:glycosyltransferase activity"/>
    <property type="evidence" value="ECO:0007669"/>
    <property type="project" value="UniProtKB-KW"/>
</dbReference>
<dbReference type="Pfam" id="PF13439">
    <property type="entry name" value="Glyco_transf_4"/>
    <property type="match status" value="1"/>
</dbReference>
<accession>A0A227JID5</accession>
<protein>
    <submittedName>
        <fullName evidence="5">Uncharacterized protein</fullName>
    </submittedName>
</protein>
<dbReference type="PANTHER" id="PTHR12526">
    <property type="entry name" value="GLYCOSYLTRANSFERASE"/>
    <property type="match status" value="1"/>
</dbReference>
<dbReference type="EMBL" id="NIXT01000005">
    <property type="protein sequence ID" value="OXE34823.1"/>
    <property type="molecule type" value="Genomic_DNA"/>
</dbReference>
<organism evidence="5 6">
    <name type="scientific">Vibrio parahaemolyticus</name>
    <dbReference type="NCBI Taxonomy" id="670"/>
    <lineage>
        <taxon>Bacteria</taxon>
        <taxon>Pseudomonadati</taxon>
        <taxon>Pseudomonadota</taxon>
        <taxon>Gammaproteobacteria</taxon>
        <taxon>Vibrionales</taxon>
        <taxon>Vibrionaceae</taxon>
        <taxon>Vibrio</taxon>
    </lineage>
</organism>
<feature type="domain" description="Glycosyltransferase subfamily 4-like N-terminal" evidence="4">
    <location>
        <begin position="56"/>
        <end position="143"/>
    </location>
</feature>
<evidence type="ECO:0000313" key="5">
    <source>
        <dbReference type="EMBL" id="OXE34823.1"/>
    </source>
</evidence>
<dbReference type="InterPro" id="IPR028098">
    <property type="entry name" value="Glyco_trans_4-like_N"/>
</dbReference>
<sequence length="317" mass="36320">MLKVTHVINKKSPTSMGYNEFYNYQKEAYKNIKIDLLSLCDGSINFLKGIYTSNTNVFHVHSHQLLFIVYIIKLLSVRNRHSKIIYTVHTSRDNLKGKNYFFYCLNKLFADKVVYCSLSSRSSFGEKAFNSKSIVIRNGVDISENLTKWSKNRDIDYISVGRLVALKRPMPFVRELAKMDVNTYIVGEGPLHDDIENLNSKNIVLTGLIERKKVYELLKRSNFYVTNSSIEGMPIALLEAIGAGCVPVVSNIPPHQEVLDSGIQGVVLKDDIQSVLETTRNFDSKTIDNIRRNNKEILESTFSLKSMNESYFELYRM</sequence>
<dbReference type="InterPro" id="IPR001296">
    <property type="entry name" value="Glyco_trans_1"/>
</dbReference>
<keyword evidence="2" id="KW-0808">Transferase</keyword>
<feature type="domain" description="Glycosyl transferase family 1" evidence="3">
    <location>
        <begin position="152"/>
        <end position="271"/>
    </location>
</feature>
<evidence type="ECO:0000256" key="2">
    <source>
        <dbReference type="ARBA" id="ARBA00022679"/>
    </source>
</evidence>
<dbReference type="PANTHER" id="PTHR12526:SF629">
    <property type="entry name" value="TEICHURONIC ACID BIOSYNTHESIS GLYCOSYLTRANSFERASE TUAH-RELATED"/>
    <property type="match status" value="1"/>
</dbReference>
<evidence type="ECO:0000256" key="1">
    <source>
        <dbReference type="ARBA" id="ARBA00022676"/>
    </source>
</evidence>
<dbReference type="AlphaFoldDB" id="A0A227JID5"/>